<dbReference type="EMBL" id="AQGS01000071">
    <property type="protein sequence ID" value="EPS43600.1"/>
    <property type="molecule type" value="Genomic_DNA"/>
</dbReference>
<feature type="domain" description="Ribonuclease H1 N-terminal" evidence="2">
    <location>
        <begin position="13"/>
        <end position="54"/>
    </location>
</feature>
<gene>
    <name evidence="3" type="ORF">H072_2335</name>
</gene>
<feature type="compositionally biased region" description="Acidic residues" evidence="1">
    <location>
        <begin position="214"/>
        <end position="224"/>
    </location>
</feature>
<reference evidence="4" key="2">
    <citation type="submission" date="2013-04" db="EMBL/GenBank/DDBJ databases">
        <title>Genomic mechanisms accounting for the adaptation to parasitism in nematode-trapping fungi.</title>
        <authorList>
            <person name="Ahren D.G."/>
        </authorList>
    </citation>
    <scope>NUCLEOTIDE SEQUENCE [LARGE SCALE GENOMIC DNA]</scope>
    <source>
        <strain evidence="4">CBS 200.50</strain>
    </source>
</reference>
<feature type="compositionally biased region" description="Acidic residues" evidence="1">
    <location>
        <begin position="248"/>
        <end position="263"/>
    </location>
</feature>
<evidence type="ECO:0000256" key="1">
    <source>
        <dbReference type="SAM" id="MobiDB-lite"/>
    </source>
</evidence>
<comment type="caution">
    <text evidence="3">The sequence shown here is derived from an EMBL/GenBank/DDBJ whole genome shotgun (WGS) entry which is preliminary data.</text>
</comment>
<dbReference type="HOGENOM" id="CLU_993858_0_0_1"/>
<dbReference type="Proteomes" id="UP000015100">
    <property type="component" value="Unassembled WGS sequence"/>
</dbReference>
<protein>
    <recommendedName>
        <fullName evidence="2">Ribonuclease H1 N-terminal domain-containing protein</fullName>
    </recommendedName>
</protein>
<organism evidence="3 4">
    <name type="scientific">Dactylellina haptotyla (strain CBS 200.50)</name>
    <name type="common">Nematode-trapping fungus</name>
    <name type="synonym">Monacrosporium haptotylum</name>
    <dbReference type="NCBI Taxonomy" id="1284197"/>
    <lineage>
        <taxon>Eukaryota</taxon>
        <taxon>Fungi</taxon>
        <taxon>Dikarya</taxon>
        <taxon>Ascomycota</taxon>
        <taxon>Pezizomycotina</taxon>
        <taxon>Orbiliomycetes</taxon>
        <taxon>Orbiliales</taxon>
        <taxon>Orbiliaceae</taxon>
        <taxon>Dactylellina</taxon>
    </lineage>
</organism>
<accession>S8AKX7</accession>
<dbReference type="Gene3D" id="3.40.970.10">
    <property type="entry name" value="Ribonuclease H1, N-terminal domain"/>
    <property type="match status" value="2"/>
</dbReference>
<name>S8AKX7_DACHA</name>
<feature type="region of interest" description="Disordered" evidence="1">
    <location>
        <begin position="210"/>
        <end position="263"/>
    </location>
</feature>
<evidence type="ECO:0000259" key="2">
    <source>
        <dbReference type="Pfam" id="PF01693"/>
    </source>
</evidence>
<dbReference type="Pfam" id="PF01693">
    <property type="entry name" value="Cauli_VI"/>
    <property type="match status" value="2"/>
</dbReference>
<dbReference type="AlphaFoldDB" id="S8AKX7"/>
<dbReference type="eggNOG" id="ENOG502T221">
    <property type="taxonomic scope" value="Eukaryota"/>
</dbReference>
<evidence type="ECO:0000313" key="4">
    <source>
        <dbReference type="Proteomes" id="UP000015100"/>
    </source>
</evidence>
<dbReference type="InterPro" id="IPR011320">
    <property type="entry name" value="RNase_H1_N"/>
</dbReference>
<feature type="domain" description="Ribonuclease H1 N-terminal" evidence="2">
    <location>
        <begin position="67"/>
        <end position="110"/>
    </location>
</feature>
<reference evidence="3 4" key="1">
    <citation type="journal article" date="2013" name="PLoS Genet.">
        <title>Genomic mechanisms accounting for the adaptation to parasitism in nematode-trapping fungi.</title>
        <authorList>
            <person name="Meerupati T."/>
            <person name="Andersson K.M."/>
            <person name="Friman E."/>
            <person name="Kumar D."/>
            <person name="Tunlid A."/>
            <person name="Ahren D."/>
        </authorList>
    </citation>
    <scope>NUCLEOTIDE SEQUENCE [LARGE SCALE GENOMIC DNA]</scope>
    <source>
        <strain evidence="3 4">CBS 200.50</strain>
    </source>
</reference>
<sequence>MSDYLASRGGKRYVVTSRRSTGVFDSYKDQVYPSTNRYSGNIHQGFESQSDAERALGSEARDSYNGPYWAVKNGRSRHIYPSWIEAAPKVLGYSHNEHRRFETYEKAKEWLDSDQEDYYQRVSSPVSVDFLSIDTGDAGYEAENCIEYDERDNSEDVFKLGYDDDNEEDFDNPNGGYQKDDNDYIEHEIRREFCIQYGDCHDARHGDGGSGGYGDEDCGEEDYGDFDHGDIGYGDIDYGDVDCRDDNSNDDNYEDDEGYDHDD</sequence>
<dbReference type="OMA" id="HNEHRRF"/>
<dbReference type="InterPro" id="IPR037056">
    <property type="entry name" value="RNase_H1_N_sf"/>
</dbReference>
<dbReference type="InterPro" id="IPR009027">
    <property type="entry name" value="Ribosomal_bL9/RNase_H1_N"/>
</dbReference>
<dbReference type="SUPFAM" id="SSF55658">
    <property type="entry name" value="L9 N-domain-like"/>
    <property type="match status" value="1"/>
</dbReference>
<keyword evidence="4" id="KW-1185">Reference proteome</keyword>
<proteinExistence type="predicted"/>
<evidence type="ECO:0000313" key="3">
    <source>
        <dbReference type="EMBL" id="EPS43600.1"/>
    </source>
</evidence>
<dbReference type="OrthoDB" id="407198at2759"/>